<comment type="caution">
    <text evidence="2">The sequence shown here is derived from an EMBL/GenBank/DDBJ whole genome shotgun (WGS) entry which is preliminary data.</text>
</comment>
<feature type="non-terminal residue" evidence="2">
    <location>
        <position position="1"/>
    </location>
</feature>
<sequence>NPLLISESLTAERQTTIPQSTVSTTTPNLLSSPDILTPT</sequence>
<evidence type="ECO:0000256" key="1">
    <source>
        <dbReference type="SAM" id="MobiDB-lite"/>
    </source>
</evidence>
<dbReference type="EMBL" id="CAJVPS010049664">
    <property type="protein sequence ID" value="CAG8766603.1"/>
    <property type="molecule type" value="Genomic_DNA"/>
</dbReference>
<dbReference type="AlphaFoldDB" id="A0A9N9NWB7"/>
<proteinExistence type="predicted"/>
<reference evidence="2" key="1">
    <citation type="submission" date="2021-06" db="EMBL/GenBank/DDBJ databases">
        <authorList>
            <person name="Kallberg Y."/>
            <person name="Tangrot J."/>
            <person name="Rosling A."/>
        </authorList>
    </citation>
    <scope>NUCLEOTIDE SEQUENCE</scope>
    <source>
        <strain evidence="2">FL130A</strain>
    </source>
</reference>
<evidence type="ECO:0000313" key="3">
    <source>
        <dbReference type="Proteomes" id="UP000789508"/>
    </source>
</evidence>
<keyword evidence="3" id="KW-1185">Reference proteome</keyword>
<feature type="compositionally biased region" description="Low complexity" evidence="1">
    <location>
        <begin position="14"/>
        <end position="27"/>
    </location>
</feature>
<name>A0A9N9NWB7_9GLOM</name>
<accession>A0A9N9NWB7</accession>
<protein>
    <submittedName>
        <fullName evidence="2">14221_t:CDS:1</fullName>
    </submittedName>
</protein>
<feature type="region of interest" description="Disordered" evidence="1">
    <location>
        <begin position="1"/>
        <end position="39"/>
    </location>
</feature>
<organism evidence="2 3">
    <name type="scientific">Ambispora leptoticha</name>
    <dbReference type="NCBI Taxonomy" id="144679"/>
    <lineage>
        <taxon>Eukaryota</taxon>
        <taxon>Fungi</taxon>
        <taxon>Fungi incertae sedis</taxon>
        <taxon>Mucoromycota</taxon>
        <taxon>Glomeromycotina</taxon>
        <taxon>Glomeromycetes</taxon>
        <taxon>Archaeosporales</taxon>
        <taxon>Ambisporaceae</taxon>
        <taxon>Ambispora</taxon>
    </lineage>
</organism>
<gene>
    <name evidence="2" type="ORF">ALEPTO_LOCUS13912</name>
</gene>
<evidence type="ECO:0000313" key="2">
    <source>
        <dbReference type="EMBL" id="CAG8766603.1"/>
    </source>
</evidence>
<dbReference type="Proteomes" id="UP000789508">
    <property type="component" value="Unassembled WGS sequence"/>
</dbReference>